<accession>A0A653K7I3</accession>
<dbReference type="InterPro" id="IPR007409">
    <property type="entry name" value="Restrct_endonuc_type1_HsdR_N"/>
</dbReference>
<keyword evidence="7 10" id="KW-0378">Hydrolase</keyword>
<dbReference type="EC" id="3.1.21.3" evidence="10"/>
<evidence type="ECO:0000256" key="8">
    <source>
        <dbReference type="ARBA" id="ARBA00022840"/>
    </source>
</evidence>
<comment type="subunit">
    <text evidence="10">The type I restriction/modification system is composed of three polypeptides R, M and S.</text>
</comment>
<organism evidence="12 13">
    <name type="scientific">Acinetobacter proteolyticus</name>
    <dbReference type="NCBI Taxonomy" id="1776741"/>
    <lineage>
        <taxon>Bacteria</taxon>
        <taxon>Pseudomonadati</taxon>
        <taxon>Pseudomonadota</taxon>
        <taxon>Gammaproteobacteria</taxon>
        <taxon>Moraxellales</taxon>
        <taxon>Moraxellaceae</taxon>
        <taxon>Acinetobacter</taxon>
    </lineage>
</organism>
<evidence type="ECO:0000256" key="9">
    <source>
        <dbReference type="ARBA" id="ARBA00023125"/>
    </source>
</evidence>
<dbReference type="InterPro" id="IPR027417">
    <property type="entry name" value="P-loop_NTPase"/>
</dbReference>
<dbReference type="PANTHER" id="PTHR30195">
    <property type="entry name" value="TYPE I SITE-SPECIFIC DEOXYRIBONUCLEASE PROTEIN SUBUNIT M AND R"/>
    <property type="match status" value="1"/>
</dbReference>
<evidence type="ECO:0000256" key="6">
    <source>
        <dbReference type="ARBA" id="ARBA00022759"/>
    </source>
</evidence>
<dbReference type="GO" id="GO:0005524">
    <property type="term" value="F:ATP binding"/>
    <property type="evidence" value="ECO:0007669"/>
    <property type="project" value="UniProtKB-KW"/>
</dbReference>
<keyword evidence="3" id="KW-0540">Nuclease</keyword>
<dbReference type="AlphaFoldDB" id="A0A653K7I3"/>
<evidence type="ECO:0000313" key="12">
    <source>
        <dbReference type="EMBL" id="VXA55987.1"/>
    </source>
</evidence>
<evidence type="ECO:0000313" key="13">
    <source>
        <dbReference type="Proteomes" id="UP000430404"/>
    </source>
</evidence>
<dbReference type="InterPro" id="IPR014001">
    <property type="entry name" value="Helicase_ATP-bd"/>
</dbReference>
<keyword evidence="6" id="KW-0255">Endonuclease</keyword>
<dbReference type="Proteomes" id="UP000430404">
    <property type="component" value="Unassembled WGS sequence"/>
</dbReference>
<evidence type="ECO:0000256" key="7">
    <source>
        <dbReference type="ARBA" id="ARBA00022801"/>
    </source>
</evidence>
<dbReference type="NCBIfam" id="TIGR00348">
    <property type="entry name" value="hsdR"/>
    <property type="match status" value="1"/>
</dbReference>
<reference evidence="12 13" key="1">
    <citation type="submission" date="2019-10" db="EMBL/GenBank/DDBJ databases">
        <authorList>
            <person name="Karimi E."/>
        </authorList>
    </citation>
    <scope>NUCLEOTIDE SEQUENCE [LARGE SCALE GENOMIC DNA]</scope>
    <source>
        <strain evidence="12">Acinetobacter sp. 8BE</strain>
    </source>
</reference>
<dbReference type="InterPro" id="IPR040980">
    <property type="entry name" value="SWI2_SNF2"/>
</dbReference>
<name>A0A653K7I3_9GAMM</name>
<protein>
    <recommendedName>
        <fullName evidence="10">Type I restriction enzyme endonuclease subunit</fullName>
        <shortName evidence="10">R protein</shortName>
        <ecNumber evidence="10">3.1.21.3</ecNumber>
    </recommendedName>
</protein>
<keyword evidence="9 10" id="KW-0238">DNA-binding</keyword>
<evidence type="ECO:0000256" key="4">
    <source>
        <dbReference type="ARBA" id="ARBA00022741"/>
    </source>
</evidence>
<sequence>MNETQLENLCLDWFAENGWEVVHGVDIAPDSSNPLRKDYKQVLIEADLQTAFERLNPHLPVSCFEQVLQKLSKPESLDLITNNRAFHQMLLDGVPVSYKKEDDWINDHAFLVDFNHVQQNRFVAINQFTIQGTKQPRRPDIICFINGIPFAVLELKSPTDENADSWDAFNQLQTYKEEVSDLFVFNEALVVSDGITARVGSLTASQERFLPWRTIKNEDDKPQLEWELETLVRGFFDRELFLDYIRFFVLFETDGERIIKKIAGYHQFHAVREAVQATIAASNPTGNKKAGVVWHTQGSGKSISMCCYAGKLLQQPAMQNPTLLIVTDRNDLDGQLFETFSQAQELLKQTPVQANNRDELRQLLAERESGGIIFTTVQKFALLDREAEHPLLNGRHNIVVMSDEAHRSQYGLKAKLSNDGTYKFGYAKHMRDALKNAAFIGFTGTPISSEDKDTRAVFGDYVSIYDIQDAVEDGATVPIYYESRLAKLDINKAEIEELSDQVDEVVEDEEDVGSREKTKGEWSRLEKLVGATPRLKQIAADLVTHFEARTEATAGKGMIVTMSREICVHLYNEIIALRPDWHDSDPEKGKIKIVMTGSASDKPLLQPHIYNKQTKKRFEKRFKDVNDPLQLVIVRDMWLTGFDAPCTHTMYIDKPMKGHNLMQAIARVNRVFKDKQGGLVVDYIGIANELKQALKTYTDAKGKGEPTLRAEEAYAVLAEKMDAIRGMFAKTNDQAGLDLSSYEKQAHRLIIPAANYVLSLKDGKKRFLDLVLTVNKAFSLCGNLDEAKTLHKEIAFYSAIKAVISKHTSVDRKLSQAEKDSTLKQILDNAVVADGVADVFALCGLDKPNIGLLSDEFLEDVRQMPYRNLAVELLEKLLNDGIKAKTCNNLVQEKRFSDRLQETLRKYNNRAIETSQVIEELIQMAKEFQAEMEREAALGLNPDEIAFYDALANNESAVRELGDDTLKQIAREITEKLRKSTTVDWQVRDSVRAQLKILVRRTLQRWKYPPDKAAEAIELVMKQAEMLSNAWTK</sequence>
<dbReference type="PANTHER" id="PTHR30195:SF15">
    <property type="entry name" value="TYPE I RESTRICTION ENZYME HINDI ENDONUCLEASE SUBUNIT"/>
    <property type="match status" value="1"/>
</dbReference>
<dbReference type="RefSeq" id="WP_159725329.1">
    <property type="nucleotide sequence ID" value="NZ_LR732744.1"/>
</dbReference>
<keyword evidence="4 10" id="KW-0547">Nucleotide-binding</keyword>
<evidence type="ECO:0000256" key="3">
    <source>
        <dbReference type="ARBA" id="ARBA00022722"/>
    </source>
</evidence>
<dbReference type="Pfam" id="PF04313">
    <property type="entry name" value="HSDR_N"/>
    <property type="match status" value="1"/>
</dbReference>
<comment type="similarity">
    <text evidence="2 10">Belongs to the HsdR family.</text>
</comment>
<dbReference type="CDD" id="cd18030">
    <property type="entry name" value="DEXHc_RE_I_HsdR"/>
    <property type="match status" value="1"/>
</dbReference>
<evidence type="ECO:0000256" key="10">
    <source>
        <dbReference type="RuleBase" id="RU364115"/>
    </source>
</evidence>
<keyword evidence="8 10" id="KW-0067">ATP-binding</keyword>
<dbReference type="EMBL" id="CABWKZ010000018">
    <property type="protein sequence ID" value="VXA55987.1"/>
    <property type="molecule type" value="Genomic_DNA"/>
</dbReference>
<dbReference type="CDD" id="cd18800">
    <property type="entry name" value="SF2_C_EcoR124I-like"/>
    <property type="match status" value="1"/>
</dbReference>
<dbReference type="Gene3D" id="3.90.1570.50">
    <property type="match status" value="1"/>
</dbReference>
<dbReference type="InterPro" id="IPR021810">
    <property type="entry name" value="T1RH-like_C"/>
</dbReference>
<gene>
    <name evidence="12" type="ORF">ACI8B_250072</name>
</gene>
<evidence type="ECO:0000256" key="2">
    <source>
        <dbReference type="ARBA" id="ARBA00008598"/>
    </source>
</evidence>
<dbReference type="InterPro" id="IPR051268">
    <property type="entry name" value="Type-I_R_enzyme_R_subunit"/>
</dbReference>
<evidence type="ECO:0000256" key="1">
    <source>
        <dbReference type="ARBA" id="ARBA00000851"/>
    </source>
</evidence>
<dbReference type="Pfam" id="PF11867">
    <property type="entry name" value="T1RH-like_C"/>
    <property type="match status" value="1"/>
</dbReference>
<dbReference type="Pfam" id="PF22679">
    <property type="entry name" value="T1R_D3-like"/>
    <property type="match status" value="1"/>
</dbReference>
<dbReference type="GO" id="GO:0009307">
    <property type="term" value="P:DNA restriction-modification system"/>
    <property type="evidence" value="ECO:0007669"/>
    <property type="project" value="UniProtKB-KW"/>
</dbReference>
<dbReference type="CDD" id="cd22332">
    <property type="entry name" value="HsdR_N"/>
    <property type="match status" value="1"/>
</dbReference>
<dbReference type="PROSITE" id="PS51192">
    <property type="entry name" value="HELICASE_ATP_BIND_1"/>
    <property type="match status" value="1"/>
</dbReference>
<dbReference type="SMART" id="SM00487">
    <property type="entry name" value="DEXDc"/>
    <property type="match status" value="1"/>
</dbReference>
<dbReference type="GO" id="GO:0009035">
    <property type="term" value="F:type I site-specific deoxyribonuclease activity"/>
    <property type="evidence" value="ECO:0007669"/>
    <property type="project" value="UniProtKB-EC"/>
</dbReference>
<dbReference type="InterPro" id="IPR004473">
    <property type="entry name" value="Restrct_endonuc_typeI_HsdR"/>
</dbReference>
<dbReference type="InterPro" id="IPR055180">
    <property type="entry name" value="HsdR_RecA-like_helicase_dom_2"/>
</dbReference>
<dbReference type="SUPFAM" id="SSF52540">
    <property type="entry name" value="P-loop containing nucleoside triphosphate hydrolases"/>
    <property type="match status" value="2"/>
</dbReference>
<keyword evidence="5 10" id="KW-0680">Restriction system</keyword>
<feature type="domain" description="Helicase ATP-binding" evidence="11">
    <location>
        <begin position="282"/>
        <end position="464"/>
    </location>
</feature>
<proteinExistence type="inferred from homology"/>
<evidence type="ECO:0000259" key="11">
    <source>
        <dbReference type="PROSITE" id="PS51192"/>
    </source>
</evidence>
<dbReference type="Pfam" id="PF18766">
    <property type="entry name" value="SWI2_SNF2"/>
    <property type="match status" value="1"/>
</dbReference>
<dbReference type="Gene3D" id="3.40.50.300">
    <property type="entry name" value="P-loop containing nucleotide triphosphate hydrolases"/>
    <property type="match status" value="3"/>
</dbReference>
<comment type="catalytic activity">
    <reaction evidence="1 10">
        <text>Endonucleolytic cleavage of DNA to give random double-stranded fragments with terminal 5'-phosphates, ATP is simultaneously hydrolyzed.</text>
        <dbReference type="EC" id="3.1.21.3"/>
    </reaction>
</comment>
<comment type="function">
    <text evidence="10">Subunit R is required for both nuclease and ATPase activities, but not for modification.</text>
</comment>
<evidence type="ECO:0000256" key="5">
    <source>
        <dbReference type="ARBA" id="ARBA00022747"/>
    </source>
</evidence>
<dbReference type="GO" id="GO:0003677">
    <property type="term" value="F:DNA binding"/>
    <property type="evidence" value="ECO:0007669"/>
    <property type="project" value="UniProtKB-KW"/>
</dbReference>